<keyword evidence="4" id="KW-0540">Nuclease</keyword>
<evidence type="ECO:0000256" key="3">
    <source>
        <dbReference type="ARBA" id="ARBA00006958"/>
    </source>
</evidence>
<keyword evidence="7" id="KW-0539">Nucleus</keyword>
<dbReference type="Proteomes" id="UP001341281">
    <property type="component" value="Chromosome 06"/>
</dbReference>
<evidence type="ECO:0000256" key="5">
    <source>
        <dbReference type="ARBA" id="ARBA00022723"/>
    </source>
</evidence>
<comment type="cofactor">
    <cofactor evidence="1">
        <name>a divalent metal cation</name>
        <dbReference type="ChEBI" id="CHEBI:60240"/>
    </cofactor>
</comment>
<evidence type="ECO:0000256" key="1">
    <source>
        <dbReference type="ARBA" id="ARBA00001968"/>
    </source>
</evidence>
<evidence type="ECO:0008006" key="12">
    <source>
        <dbReference type="Google" id="ProtNLM"/>
    </source>
</evidence>
<accession>A0AAQ3X1H9</accession>
<dbReference type="PANTHER" id="PTHR22930:SF259">
    <property type="entry name" value="OS08G0106900 PROTEIN"/>
    <property type="match status" value="1"/>
</dbReference>
<dbReference type="Pfam" id="PF26138">
    <property type="entry name" value="DUF8040"/>
    <property type="match status" value="1"/>
</dbReference>
<dbReference type="GO" id="GO:0046872">
    <property type="term" value="F:metal ion binding"/>
    <property type="evidence" value="ECO:0007669"/>
    <property type="project" value="UniProtKB-KW"/>
</dbReference>
<protein>
    <recommendedName>
        <fullName evidence="12">DDE Tnp4 domain-containing protein</fullName>
    </recommendedName>
</protein>
<evidence type="ECO:0000313" key="10">
    <source>
        <dbReference type="EMBL" id="WVZ82092.1"/>
    </source>
</evidence>
<dbReference type="InterPro" id="IPR058353">
    <property type="entry name" value="DUF8040"/>
</dbReference>
<evidence type="ECO:0000256" key="2">
    <source>
        <dbReference type="ARBA" id="ARBA00004123"/>
    </source>
</evidence>
<keyword evidence="6" id="KW-0378">Hydrolase</keyword>
<evidence type="ECO:0000256" key="6">
    <source>
        <dbReference type="ARBA" id="ARBA00022801"/>
    </source>
</evidence>
<dbReference type="AlphaFoldDB" id="A0AAQ3X1H9"/>
<evidence type="ECO:0000259" key="8">
    <source>
        <dbReference type="Pfam" id="PF13359"/>
    </source>
</evidence>
<proteinExistence type="inferred from homology"/>
<evidence type="ECO:0000313" key="11">
    <source>
        <dbReference type="Proteomes" id="UP001341281"/>
    </source>
</evidence>
<feature type="domain" description="DDE Tnp4" evidence="8">
    <location>
        <begin position="147"/>
        <end position="306"/>
    </location>
</feature>
<comment type="similarity">
    <text evidence="3">Belongs to the HARBI1 family.</text>
</comment>
<dbReference type="GO" id="GO:0004518">
    <property type="term" value="F:nuclease activity"/>
    <property type="evidence" value="ECO:0007669"/>
    <property type="project" value="UniProtKB-KW"/>
</dbReference>
<dbReference type="InterPro" id="IPR027806">
    <property type="entry name" value="HARBI1_dom"/>
</dbReference>
<dbReference type="InterPro" id="IPR045249">
    <property type="entry name" value="HARBI1-like"/>
</dbReference>
<name>A0AAQ3X1H9_PASNO</name>
<dbReference type="Pfam" id="PF13359">
    <property type="entry name" value="DDE_Tnp_4"/>
    <property type="match status" value="1"/>
</dbReference>
<keyword evidence="11" id="KW-1185">Reference proteome</keyword>
<evidence type="ECO:0000256" key="7">
    <source>
        <dbReference type="ARBA" id="ARBA00023242"/>
    </source>
</evidence>
<organism evidence="10 11">
    <name type="scientific">Paspalum notatum var. saurae</name>
    <dbReference type="NCBI Taxonomy" id="547442"/>
    <lineage>
        <taxon>Eukaryota</taxon>
        <taxon>Viridiplantae</taxon>
        <taxon>Streptophyta</taxon>
        <taxon>Embryophyta</taxon>
        <taxon>Tracheophyta</taxon>
        <taxon>Spermatophyta</taxon>
        <taxon>Magnoliopsida</taxon>
        <taxon>Liliopsida</taxon>
        <taxon>Poales</taxon>
        <taxon>Poaceae</taxon>
        <taxon>PACMAD clade</taxon>
        <taxon>Panicoideae</taxon>
        <taxon>Andropogonodae</taxon>
        <taxon>Paspaleae</taxon>
        <taxon>Paspalinae</taxon>
        <taxon>Paspalum</taxon>
    </lineage>
</organism>
<feature type="domain" description="DUF8040" evidence="9">
    <location>
        <begin position="29"/>
        <end position="111"/>
    </location>
</feature>
<gene>
    <name evidence="10" type="ORF">U9M48_029394</name>
</gene>
<evidence type="ECO:0000259" key="9">
    <source>
        <dbReference type="Pfam" id="PF26138"/>
    </source>
</evidence>
<comment type="subcellular location">
    <subcellularLocation>
        <location evidence="2">Nucleus</location>
    </subcellularLocation>
</comment>
<sequence>MRFLARRPRLTNEPMAQRDEIRQRNLMFIYNSDDTKCIELLRMKRAPFFQLCDLFRSRVLLNDSIHISIEEQVAMFLHVVGHNQRFRVIGLSFRRSTETISRYFREVLFAVGELRNEMILPASSATPTKILHSPRWNPFFKDCVGAIDGTHILARVPTSEKAAFIGRKQTTTQNVMAAVDFDLRFTYVLAGWEGSAHDALILTDALERDDGLTVPQGKYYLVDAGYAAKPGFLPPYRSTRYHLREFGTRRPQNPKELFNLRHSALKVTVERAFGALKNRFRMLYNKHFHPYPTQVKLVLACCILHNWILRHGLDEHVPSEAAVEANPGNDLGNDENHPDNVAWVAMRDTIANQMWAARAALNG</sequence>
<dbReference type="GO" id="GO:0016787">
    <property type="term" value="F:hydrolase activity"/>
    <property type="evidence" value="ECO:0007669"/>
    <property type="project" value="UniProtKB-KW"/>
</dbReference>
<dbReference type="EMBL" id="CP144750">
    <property type="protein sequence ID" value="WVZ82092.1"/>
    <property type="molecule type" value="Genomic_DNA"/>
</dbReference>
<reference evidence="10 11" key="1">
    <citation type="submission" date="2024-02" db="EMBL/GenBank/DDBJ databases">
        <title>High-quality chromosome-scale genome assembly of Pensacola bahiagrass (Paspalum notatum Flugge var. saurae).</title>
        <authorList>
            <person name="Vega J.M."/>
            <person name="Podio M."/>
            <person name="Orjuela J."/>
            <person name="Siena L.A."/>
            <person name="Pessino S.C."/>
            <person name="Combes M.C."/>
            <person name="Mariac C."/>
            <person name="Albertini E."/>
            <person name="Pupilli F."/>
            <person name="Ortiz J.P.A."/>
            <person name="Leblanc O."/>
        </authorList>
    </citation>
    <scope>NUCLEOTIDE SEQUENCE [LARGE SCALE GENOMIC DNA]</scope>
    <source>
        <strain evidence="10">R1</strain>
        <tissue evidence="10">Leaf</tissue>
    </source>
</reference>
<evidence type="ECO:0000256" key="4">
    <source>
        <dbReference type="ARBA" id="ARBA00022722"/>
    </source>
</evidence>
<dbReference type="GO" id="GO:0005634">
    <property type="term" value="C:nucleus"/>
    <property type="evidence" value="ECO:0007669"/>
    <property type="project" value="UniProtKB-SubCell"/>
</dbReference>
<dbReference type="PANTHER" id="PTHR22930">
    <property type="match status" value="1"/>
</dbReference>
<keyword evidence="5" id="KW-0479">Metal-binding</keyword>